<keyword evidence="22" id="KW-1185">Reference proteome</keyword>
<evidence type="ECO:0000256" key="13">
    <source>
        <dbReference type="ARBA" id="ARBA00023242"/>
    </source>
</evidence>
<comment type="function">
    <text evidence="3">May catalyze the cis-trans isomerization of proline imidic peptide bonds in oligopeptides thereby assisting the folding of proteins. May also function as a chaperone, playing a role in intracellular transport of proteins. May also have a protein ubiquitin ligase activity acting as an E3 ubiquitin protein ligase or as a ubiquitin-ubiquitin ligase promoting elongation of ubiquitin chains on proteins.</text>
</comment>
<dbReference type="EC" id="2.3.2.27" evidence="6"/>
<keyword evidence="10" id="KW-0833">Ubl conjugation pathway</keyword>
<evidence type="ECO:0000256" key="18">
    <source>
        <dbReference type="SAM" id="MobiDB-lite"/>
    </source>
</evidence>
<keyword evidence="13" id="KW-0539">Nucleus</keyword>
<gene>
    <name evidence="21" type="ORF">POLS_LOCUS6710</name>
</gene>
<dbReference type="EMBL" id="CAJVOS010000038">
    <property type="protein sequence ID" value="CAG8172772.1"/>
    <property type="molecule type" value="Genomic_DNA"/>
</dbReference>
<dbReference type="EC" id="5.2.1.8" evidence="7"/>
<sequence>MGKGTDKLYITHSEWASEDAYSASAGAGVSKAKRTGPHAAFKRLPFNFCSLSLQPFSHPVCTQNGTLFDLTNILPWIKKHGTNPVDGSPLKSSELIKLTLAKNEDGDYVDPVTFKILTDNTHIVALRNTGNVFSWDTVERLNIKGKLWRDLVTDEEFSRKDIITLQDPQNIESRNLSSFNYIKEGEKGVVEDQQASGSVNANALGSSAKILKAKEAVAKARAERAQQAGSAPAGSSAVSKPVATNTKTGAAQSGKPTPYNAAKFTTGKAAASFTSTGLTPHTSAELALLSEEDFMLKRGRVKAKAYARIETTAGHLNLELYPEYAPKTVWNFIQLAKKGYYKNVPFHRNIKGFMLQGGDPTGTGRGGESIWGKYFADEFDGPLKHDGRGTLSMANKGKNTNSSQFFFAYRALPHLNLKHTIFGRIIDDPTPSSATLNSLETHPVEANTNRPIPEVRIRDITVFVDPFEEFLAQRRAEESRASGATGPSAEEEEESARRAEDDQVTWTGKRVRGGAETKESTGGVGKYLQAALASRGEDEIVDEAEPEPVRKKVKSGGYGDFSSW</sequence>
<dbReference type="OrthoDB" id="407558at2759"/>
<dbReference type="SUPFAM" id="SSF57850">
    <property type="entry name" value="RING/U-box"/>
    <property type="match status" value="1"/>
</dbReference>
<evidence type="ECO:0000256" key="17">
    <source>
        <dbReference type="ARBA" id="ARBA00033051"/>
    </source>
</evidence>
<dbReference type="GO" id="GO:0003755">
    <property type="term" value="F:peptidyl-prolyl cis-trans isomerase activity"/>
    <property type="evidence" value="ECO:0007669"/>
    <property type="project" value="UniProtKB-KW"/>
</dbReference>
<evidence type="ECO:0000256" key="3">
    <source>
        <dbReference type="ARBA" id="ARBA00003697"/>
    </source>
</evidence>
<comment type="catalytic activity">
    <reaction evidence="2">
        <text>[protein]-peptidylproline (omega=180) = [protein]-peptidylproline (omega=0)</text>
        <dbReference type="Rhea" id="RHEA:16237"/>
        <dbReference type="Rhea" id="RHEA-COMP:10747"/>
        <dbReference type="Rhea" id="RHEA-COMP:10748"/>
        <dbReference type="ChEBI" id="CHEBI:83833"/>
        <dbReference type="ChEBI" id="CHEBI:83834"/>
        <dbReference type="EC" id="5.2.1.8"/>
    </reaction>
</comment>
<keyword evidence="11" id="KW-0697">Rotamase</keyword>
<evidence type="ECO:0000256" key="1">
    <source>
        <dbReference type="ARBA" id="ARBA00000900"/>
    </source>
</evidence>
<evidence type="ECO:0000313" key="22">
    <source>
        <dbReference type="Proteomes" id="UP001153618"/>
    </source>
</evidence>
<dbReference type="CDD" id="cd16663">
    <property type="entry name" value="RING-Ubox_PPIL2"/>
    <property type="match status" value="1"/>
</dbReference>
<dbReference type="InterPro" id="IPR013083">
    <property type="entry name" value="Znf_RING/FYVE/PHD"/>
</dbReference>
<evidence type="ECO:0000256" key="11">
    <source>
        <dbReference type="ARBA" id="ARBA00023110"/>
    </source>
</evidence>
<comment type="subcellular location">
    <subcellularLocation>
        <location evidence="4">Nucleus</location>
    </subcellularLocation>
</comment>
<dbReference type="InterPro" id="IPR020892">
    <property type="entry name" value="Cyclophilin-type_PPIase_CS"/>
</dbReference>
<dbReference type="InterPro" id="IPR003613">
    <property type="entry name" value="Ubox_domain"/>
</dbReference>
<dbReference type="Gene3D" id="2.40.100.10">
    <property type="entry name" value="Cyclophilin-like"/>
    <property type="match status" value="1"/>
</dbReference>
<evidence type="ECO:0000256" key="6">
    <source>
        <dbReference type="ARBA" id="ARBA00012483"/>
    </source>
</evidence>
<dbReference type="InterPro" id="IPR026951">
    <property type="entry name" value="PPIL2_U-box_dom"/>
</dbReference>
<evidence type="ECO:0000256" key="14">
    <source>
        <dbReference type="ARBA" id="ARBA00029569"/>
    </source>
</evidence>
<dbReference type="SMART" id="SM00504">
    <property type="entry name" value="Ubox"/>
    <property type="match status" value="1"/>
</dbReference>
<dbReference type="PROSITE" id="PS51698">
    <property type="entry name" value="U_BOX"/>
    <property type="match status" value="1"/>
</dbReference>
<dbReference type="GO" id="GO:0000209">
    <property type="term" value="P:protein polyubiquitination"/>
    <property type="evidence" value="ECO:0007669"/>
    <property type="project" value="TreeGrafter"/>
</dbReference>
<proteinExistence type="inferred from homology"/>
<dbReference type="PANTHER" id="PTHR45625">
    <property type="entry name" value="PEPTIDYL-PROLYL CIS-TRANS ISOMERASE-RELATED"/>
    <property type="match status" value="1"/>
</dbReference>
<evidence type="ECO:0000313" key="21">
    <source>
        <dbReference type="EMBL" id="CAG8172772.1"/>
    </source>
</evidence>
<reference evidence="21" key="1">
    <citation type="submission" date="2021-07" db="EMBL/GenBank/DDBJ databases">
        <authorList>
            <person name="Branca A.L. A."/>
        </authorList>
    </citation>
    <scope>NUCLEOTIDE SEQUENCE</scope>
</reference>
<keyword evidence="9" id="KW-0808">Transferase</keyword>
<feature type="domain" description="U-box" evidence="20">
    <location>
        <begin position="42"/>
        <end position="115"/>
    </location>
</feature>
<name>A0A9W4HXQ0_PENOL</name>
<accession>A0A9W4HXQ0</accession>
<keyword evidence="12" id="KW-0413">Isomerase</keyword>
<evidence type="ECO:0000256" key="10">
    <source>
        <dbReference type="ARBA" id="ARBA00022786"/>
    </source>
</evidence>
<evidence type="ECO:0000256" key="12">
    <source>
        <dbReference type="ARBA" id="ARBA00023235"/>
    </source>
</evidence>
<evidence type="ECO:0000256" key="9">
    <source>
        <dbReference type="ARBA" id="ARBA00022679"/>
    </source>
</evidence>
<feature type="region of interest" description="Disordered" evidence="18">
    <location>
        <begin position="475"/>
        <end position="564"/>
    </location>
</feature>
<feature type="domain" description="PPIase cyclophilin-type" evidence="19">
    <location>
        <begin position="310"/>
        <end position="462"/>
    </location>
</feature>
<evidence type="ECO:0000256" key="2">
    <source>
        <dbReference type="ARBA" id="ARBA00000971"/>
    </source>
</evidence>
<dbReference type="PANTHER" id="PTHR45625:SF1">
    <property type="entry name" value="RING-TYPE E3 UBIQUITIN-PROTEIN LIGASE PPIL2"/>
    <property type="match status" value="1"/>
</dbReference>
<evidence type="ECO:0000256" key="7">
    <source>
        <dbReference type="ARBA" id="ARBA00013194"/>
    </source>
</evidence>
<dbReference type="FunFam" id="2.40.100.10:FF:000014">
    <property type="entry name" value="Peptidyl-prolyl cis-trans isomerase cyp65"/>
    <property type="match status" value="1"/>
</dbReference>
<dbReference type="AlphaFoldDB" id="A0A9W4HXQ0"/>
<dbReference type="InterPro" id="IPR029000">
    <property type="entry name" value="Cyclophilin-like_dom_sf"/>
</dbReference>
<evidence type="ECO:0000256" key="5">
    <source>
        <dbReference type="ARBA" id="ARBA00007930"/>
    </source>
</evidence>
<dbReference type="GO" id="GO:0061630">
    <property type="term" value="F:ubiquitin protein ligase activity"/>
    <property type="evidence" value="ECO:0007669"/>
    <property type="project" value="UniProtKB-EC"/>
</dbReference>
<dbReference type="GO" id="GO:0071013">
    <property type="term" value="C:catalytic step 2 spliceosome"/>
    <property type="evidence" value="ECO:0007669"/>
    <property type="project" value="TreeGrafter"/>
</dbReference>
<evidence type="ECO:0000259" key="19">
    <source>
        <dbReference type="PROSITE" id="PS50072"/>
    </source>
</evidence>
<feature type="compositionally biased region" description="Polar residues" evidence="18">
    <location>
        <begin position="244"/>
        <end position="255"/>
    </location>
</feature>
<dbReference type="PRINTS" id="PR00153">
    <property type="entry name" value="CSAPPISMRASE"/>
</dbReference>
<comment type="caution">
    <text evidence="21">The sequence shown here is derived from an EMBL/GenBank/DDBJ whole genome shotgun (WGS) entry which is preliminary data.</text>
</comment>
<organism evidence="21 22">
    <name type="scientific">Penicillium olsonii</name>
    <dbReference type="NCBI Taxonomy" id="99116"/>
    <lineage>
        <taxon>Eukaryota</taxon>
        <taxon>Fungi</taxon>
        <taxon>Dikarya</taxon>
        <taxon>Ascomycota</taxon>
        <taxon>Pezizomycotina</taxon>
        <taxon>Eurotiomycetes</taxon>
        <taxon>Eurotiomycetidae</taxon>
        <taxon>Eurotiales</taxon>
        <taxon>Aspergillaceae</taxon>
        <taxon>Penicillium</taxon>
    </lineage>
</organism>
<dbReference type="Pfam" id="PF00160">
    <property type="entry name" value="Pro_isomerase"/>
    <property type="match status" value="1"/>
</dbReference>
<evidence type="ECO:0000256" key="16">
    <source>
        <dbReference type="ARBA" id="ARBA00030942"/>
    </source>
</evidence>
<comment type="catalytic activity">
    <reaction evidence="1">
        <text>S-ubiquitinyl-[E2 ubiquitin-conjugating enzyme]-L-cysteine + [acceptor protein]-L-lysine = [E2 ubiquitin-conjugating enzyme]-L-cysteine + N(6)-ubiquitinyl-[acceptor protein]-L-lysine.</text>
        <dbReference type="EC" id="2.3.2.27"/>
    </reaction>
</comment>
<evidence type="ECO:0000256" key="15">
    <source>
        <dbReference type="ARBA" id="ARBA00030661"/>
    </source>
</evidence>
<feature type="region of interest" description="Disordered" evidence="18">
    <location>
        <begin position="223"/>
        <end position="259"/>
    </location>
</feature>
<dbReference type="GO" id="GO:0006457">
    <property type="term" value="P:protein folding"/>
    <property type="evidence" value="ECO:0007669"/>
    <property type="project" value="InterPro"/>
</dbReference>
<evidence type="ECO:0000256" key="8">
    <source>
        <dbReference type="ARBA" id="ARBA00020592"/>
    </source>
</evidence>
<dbReference type="PROSITE" id="PS50072">
    <property type="entry name" value="CSA_PPIASE_2"/>
    <property type="match status" value="1"/>
</dbReference>
<comment type="similarity">
    <text evidence="5">Belongs to the cyclophilin-type PPIase family. PPIL2 subfamily.</text>
</comment>
<dbReference type="Gene3D" id="3.30.40.10">
    <property type="entry name" value="Zinc/RING finger domain, C3HC4 (zinc finger)"/>
    <property type="match status" value="1"/>
</dbReference>
<evidence type="ECO:0000256" key="4">
    <source>
        <dbReference type="ARBA" id="ARBA00004123"/>
    </source>
</evidence>
<feature type="compositionally biased region" description="Low complexity" evidence="18">
    <location>
        <begin position="225"/>
        <end position="243"/>
    </location>
</feature>
<evidence type="ECO:0000259" key="20">
    <source>
        <dbReference type="PROSITE" id="PS51698"/>
    </source>
</evidence>
<dbReference type="FunFam" id="3.30.40.10:FF:000079">
    <property type="entry name" value="Peptidyl-prolyl cis-trans isomerase 2"/>
    <property type="match status" value="1"/>
</dbReference>
<dbReference type="Proteomes" id="UP001153618">
    <property type="component" value="Unassembled WGS sequence"/>
</dbReference>
<dbReference type="InterPro" id="IPR044666">
    <property type="entry name" value="Cyclophilin_A-like"/>
</dbReference>
<dbReference type="PROSITE" id="PS00170">
    <property type="entry name" value="CSA_PPIASE_1"/>
    <property type="match status" value="1"/>
</dbReference>
<dbReference type="SUPFAM" id="SSF50891">
    <property type="entry name" value="Cyclophilin-like"/>
    <property type="match status" value="1"/>
</dbReference>
<dbReference type="InterPro" id="IPR002130">
    <property type="entry name" value="Cyclophilin-type_PPIase_dom"/>
</dbReference>
<protein>
    <recommendedName>
        <fullName evidence="8">Peptidyl-prolyl cis-trans isomerase-like 2</fullName>
        <ecNumber evidence="6">2.3.2.27</ecNumber>
        <ecNumber evidence="7">5.2.1.8</ecNumber>
    </recommendedName>
    <alternativeName>
        <fullName evidence="15">Cyclophilin-60</fullName>
    </alternativeName>
    <alternativeName>
        <fullName evidence="16">Cyclophilin-like protein Cyp-60</fullName>
    </alternativeName>
    <alternativeName>
        <fullName evidence="17">RING-type E3 ubiquitin transferase isomerase-like 2</fullName>
    </alternativeName>
    <alternativeName>
        <fullName evidence="14">Rotamase</fullName>
    </alternativeName>
</protein>